<dbReference type="AlphaFoldDB" id="A0A9W8MXA3"/>
<gene>
    <name evidence="2" type="ORF">NLJ89_g3532</name>
</gene>
<name>A0A9W8MXA3_9AGAR</name>
<keyword evidence="3" id="KW-1185">Reference proteome</keyword>
<proteinExistence type="predicted"/>
<accession>A0A9W8MXA3</accession>
<dbReference type="EMBL" id="JANKHO010000258">
    <property type="protein sequence ID" value="KAJ3512422.1"/>
    <property type="molecule type" value="Genomic_DNA"/>
</dbReference>
<sequence>MSSAVVPSGMDPSNVHEEVLSPQKWIRGCGEDSMETPPLTGALLNILDSVRWVQGQWRLVLPTSDYEKERFCLYAKFVRSFFSLLSSNPPGPLDIDANIFLHLELQGFSRPLFQLHSVVVPIVPSYYLPVLPPLLSPNLIDIRVFVPEGGAGCVSQILAESPEIKRLDLSGYILPEDLLFLPSLSCLEHLFINLCQDTTEVTTRRLLAALQALTLRDSVKALHCIIPFHIQVPVVSIARRGSITTLHLRATSTVALRNLSAIEQLVDVTLELSDSVVGSTDVYPCFEVLASTSKETLRSVTLISNGTAALSASIIPLLGIREMRQPRHDAHRRGVAEPRDSGAPN</sequence>
<evidence type="ECO:0000256" key="1">
    <source>
        <dbReference type="SAM" id="MobiDB-lite"/>
    </source>
</evidence>
<dbReference type="Proteomes" id="UP001148786">
    <property type="component" value="Unassembled WGS sequence"/>
</dbReference>
<evidence type="ECO:0000313" key="3">
    <source>
        <dbReference type="Proteomes" id="UP001148786"/>
    </source>
</evidence>
<feature type="region of interest" description="Disordered" evidence="1">
    <location>
        <begin position="326"/>
        <end position="345"/>
    </location>
</feature>
<evidence type="ECO:0000313" key="2">
    <source>
        <dbReference type="EMBL" id="KAJ3512422.1"/>
    </source>
</evidence>
<organism evidence="2 3">
    <name type="scientific">Agrocybe chaxingu</name>
    <dbReference type="NCBI Taxonomy" id="84603"/>
    <lineage>
        <taxon>Eukaryota</taxon>
        <taxon>Fungi</taxon>
        <taxon>Dikarya</taxon>
        <taxon>Basidiomycota</taxon>
        <taxon>Agaricomycotina</taxon>
        <taxon>Agaricomycetes</taxon>
        <taxon>Agaricomycetidae</taxon>
        <taxon>Agaricales</taxon>
        <taxon>Agaricineae</taxon>
        <taxon>Strophariaceae</taxon>
        <taxon>Agrocybe</taxon>
    </lineage>
</organism>
<protein>
    <submittedName>
        <fullName evidence="2">Uncharacterized protein</fullName>
    </submittedName>
</protein>
<comment type="caution">
    <text evidence="2">The sequence shown here is derived from an EMBL/GenBank/DDBJ whole genome shotgun (WGS) entry which is preliminary data.</text>
</comment>
<reference evidence="2" key="1">
    <citation type="submission" date="2022-07" db="EMBL/GenBank/DDBJ databases">
        <title>Genome Sequence of Agrocybe chaxingu.</title>
        <authorList>
            <person name="Buettner E."/>
        </authorList>
    </citation>
    <scope>NUCLEOTIDE SEQUENCE</scope>
    <source>
        <strain evidence="2">MP-N11</strain>
    </source>
</reference>